<reference evidence="1" key="1">
    <citation type="submission" date="2020-04" db="EMBL/GenBank/DDBJ databases">
        <authorList>
            <person name="Alioto T."/>
            <person name="Alioto T."/>
            <person name="Gomez Garrido J."/>
        </authorList>
    </citation>
    <scope>NUCLEOTIDE SEQUENCE</scope>
    <source>
        <strain evidence="1">A484AB</strain>
    </source>
</reference>
<evidence type="ECO:0000313" key="1">
    <source>
        <dbReference type="EMBL" id="CAB3988314.1"/>
    </source>
</evidence>
<proteinExistence type="predicted"/>
<dbReference type="AlphaFoldDB" id="A0A6S7G590"/>
<keyword evidence="2" id="KW-1185">Reference proteome</keyword>
<dbReference type="Proteomes" id="UP001152795">
    <property type="component" value="Unassembled WGS sequence"/>
</dbReference>
<accession>A0A6S7G590</accession>
<sequence length="286" mass="31315">MATSSILTQPTSGELPAAKSLIVFKRNDQSYYVFQQILETCFPKVPQSTVRLWLRNIGTSAIRTNSLERQHLNALGLMPYRFLISADNLLQLVEHSKTRRKYNKKHRSQLSSVSASSIVNVCLPPINSCTNIGEPPNTFNATPSNLNVPVSNIVLPDDFPYEILHSNSANFGTSMYDSNACTDEFSNNLHDANALVNPSDLMSEGLLQLNSANSRTIVDITSASTDEFSNNLHDANAENLSDATSQEILQLNSANCSTIMEIESASTDESSNNLHDANAENLSDAT</sequence>
<dbReference type="EMBL" id="CACRXK020001305">
    <property type="protein sequence ID" value="CAB3988314.1"/>
    <property type="molecule type" value="Genomic_DNA"/>
</dbReference>
<gene>
    <name evidence="1" type="ORF">PACLA_8A020949</name>
</gene>
<protein>
    <submittedName>
        <fullName evidence="1">Uncharacterized protein</fullName>
    </submittedName>
</protein>
<organism evidence="1 2">
    <name type="scientific">Paramuricea clavata</name>
    <name type="common">Red gorgonian</name>
    <name type="synonym">Violescent sea-whip</name>
    <dbReference type="NCBI Taxonomy" id="317549"/>
    <lineage>
        <taxon>Eukaryota</taxon>
        <taxon>Metazoa</taxon>
        <taxon>Cnidaria</taxon>
        <taxon>Anthozoa</taxon>
        <taxon>Octocorallia</taxon>
        <taxon>Malacalcyonacea</taxon>
        <taxon>Plexauridae</taxon>
        <taxon>Paramuricea</taxon>
    </lineage>
</organism>
<name>A0A6S7G590_PARCT</name>
<evidence type="ECO:0000313" key="2">
    <source>
        <dbReference type="Proteomes" id="UP001152795"/>
    </source>
</evidence>
<comment type="caution">
    <text evidence="1">The sequence shown here is derived from an EMBL/GenBank/DDBJ whole genome shotgun (WGS) entry which is preliminary data.</text>
</comment>